<organism evidence="5 6">
    <name type="scientific">Xylanimonas allomyrinae</name>
    <dbReference type="NCBI Taxonomy" id="2509459"/>
    <lineage>
        <taxon>Bacteria</taxon>
        <taxon>Bacillati</taxon>
        <taxon>Actinomycetota</taxon>
        <taxon>Actinomycetes</taxon>
        <taxon>Micrococcales</taxon>
        <taxon>Promicromonosporaceae</taxon>
        <taxon>Xylanimonas</taxon>
    </lineage>
</organism>
<evidence type="ECO:0000256" key="2">
    <source>
        <dbReference type="SAM" id="SignalP"/>
    </source>
</evidence>
<evidence type="ECO:0000259" key="3">
    <source>
        <dbReference type="Pfam" id="PF16555"/>
    </source>
</evidence>
<dbReference type="GO" id="GO:0005975">
    <property type="term" value="P:carbohydrate metabolic process"/>
    <property type="evidence" value="ECO:0007669"/>
    <property type="project" value="UniProtKB-ARBA"/>
</dbReference>
<feature type="domain" description="Gram-positive pilin subunit D1 N-terminal" evidence="3">
    <location>
        <begin position="54"/>
        <end position="189"/>
    </location>
</feature>
<dbReference type="InterPro" id="IPR032364">
    <property type="entry name" value="GramPos_pilinD1_N"/>
</dbReference>
<dbReference type="Gene3D" id="2.60.40.740">
    <property type="match status" value="1"/>
</dbReference>
<dbReference type="Pfam" id="PF17802">
    <property type="entry name" value="SpaA"/>
    <property type="match status" value="1"/>
</dbReference>
<dbReference type="Gene3D" id="2.60.40.10">
    <property type="entry name" value="Immunoglobulins"/>
    <property type="match status" value="2"/>
</dbReference>
<dbReference type="NCBIfam" id="NF033902">
    <property type="entry name" value="iso_D2_wall_anc"/>
    <property type="match status" value="1"/>
</dbReference>
<evidence type="ECO:0000313" key="5">
    <source>
        <dbReference type="EMBL" id="QAY62639.1"/>
    </source>
</evidence>
<reference evidence="5 6" key="1">
    <citation type="submission" date="2019-01" db="EMBL/GenBank/DDBJ databases">
        <title>Genome sequencing of strain 2JSPR-7.</title>
        <authorList>
            <person name="Heo J."/>
            <person name="Kim S.-J."/>
            <person name="Kim J.-S."/>
            <person name="Hong S.-B."/>
            <person name="Kwon S.-W."/>
        </authorList>
    </citation>
    <scope>NUCLEOTIDE SEQUENCE [LARGE SCALE GENOMIC DNA]</scope>
    <source>
        <strain evidence="5 6">2JSPR-7</strain>
    </source>
</reference>
<keyword evidence="1" id="KW-1133">Transmembrane helix</keyword>
<evidence type="ECO:0000313" key="6">
    <source>
        <dbReference type="Proteomes" id="UP000291758"/>
    </source>
</evidence>
<evidence type="ECO:0000256" key="1">
    <source>
        <dbReference type="SAM" id="Phobius"/>
    </source>
</evidence>
<dbReference type="EMBL" id="CP035495">
    <property type="protein sequence ID" value="QAY62639.1"/>
    <property type="molecule type" value="Genomic_DNA"/>
</dbReference>
<protein>
    <submittedName>
        <fullName evidence="5">Isopeptide-forming domain-containing fimbrial protein</fullName>
    </submittedName>
</protein>
<keyword evidence="6" id="KW-1185">Reference proteome</keyword>
<proteinExistence type="predicted"/>
<dbReference type="AlphaFoldDB" id="A0A4P6EMW6"/>
<feature type="signal peptide" evidence="2">
    <location>
        <begin position="1"/>
        <end position="28"/>
    </location>
</feature>
<evidence type="ECO:0000259" key="4">
    <source>
        <dbReference type="Pfam" id="PF17802"/>
    </source>
</evidence>
<name>A0A4P6EMW6_9MICO</name>
<feature type="chain" id="PRO_5020405027" evidence="2">
    <location>
        <begin position="29"/>
        <end position="470"/>
    </location>
</feature>
<dbReference type="NCBIfam" id="TIGR04226">
    <property type="entry name" value="RrgB_K2N_iso_D2"/>
    <property type="match status" value="1"/>
</dbReference>
<dbReference type="InterPro" id="IPR026466">
    <property type="entry name" value="Fim_isopep_form_D2_dom"/>
</dbReference>
<dbReference type="InterPro" id="IPR048052">
    <property type="entry name" value="FM1-like"/>
</dbReference>
<accession>A0A4P6EMW6</accession>
<dbReference type="Pfam" id="PF16555">
    <property type="entry name" value="GramPos_pilinD1"/>
    <property type="match status" value="1"/>
</dbReference>
<dbReference type="RefSeq" id="WP_129202961.1">
    <property type="nucleotide sequence ID" value="NZ_CP035495.1"/>
</dbReference>
<keyword evidence="1" id="KW-0812">Transmembrane</keyword>
<dbReference type="Proteomes" id="UP000291758">
    <property type="component" value="Chromosome"/>
</dbReference>
<feature type="transmembrane region" description="Helical" evidence="1">
    <location>
        <begin position="445"/>
        <end position="463"/>
    </location>
</feature>
<gene>
    <name evidence="5" type="ORF">ET495_04505</name>
</gene>
<keyword evidence="1" id="KW-0472">Membrane</keyword>
<dbReference type="KEGG" id="xyl:ET495_04505"/>
<feature type="domain" description="SpaA-like prealbumin fold" evidence="4">
    <location>
        <begin position="328"/>
        <end position="416"/>
    </location>
</feature>
<dbReference type="OrthoDB" id="3199332at2"/>
<dbReference type="InterPro" id="IPR041033">
    <property type="entry name" value="SpaA_PFL_dom_1"/>
</dbReference>
<keyword evidence="2" id="KW-0732">Signal</keyword>
<sequence length="470" mass="48821">MNRRPRGRIAALLAAALALAAIPLPAHAGPVVGGPATGTLVITKLAERGSAGDAGKGQALSEVPSVGIGGVTFTLERVPDVDLHTEQGWAKAAAYAGGIEGLDAAADIRDVLTDGGRSTLEAFSTTAPFTTGPSGTVRIEGIPVGLYLVTEVSGPSNAHLGPPFLVTLPIAHPEHPATWEYTVHVYPKNHVDWLTKTVKDSATFSGGEEFTYDLVADVPEGAQSLTISDTLDERLTFGKVTHLLTQATDGGALAETDWQGTVTHSPDGAISVTFDAATLAAQARVGVRISVSANAHGVIDNVAHYAFTLANADVLEGASNEVLTKWATLRVTKVSSADGSLLEGATFDLYTGDTHARSAYRVASGTTGTDGVAEFLVRYDDFADNGPIDDLQYWIVETSPPQGHVLDATPVPVLAETFRDGVYALTVENAPTPPFALPTIGGSRAVLPVLALMVVAGGAAWLVRSRRAHG</sequence>
<dbReference type="InterPro" id="IPR013783">
    <property type="entry name" value="Ig-like_fold"/>
</dbReference>